<dbReference type="Gene3D" id="3.30.565.10">
    <property type="entry name" value="Histidine kinase-like ATPase, C-terminal domain"/>
    <property type="match status" value="1"/>
</dbReference>
<evidence type="ECO:0000259" key="8">
    <source>
        <dbReference type="PROSITE" id="PS50109"/>
    </source>
</evidence>
<dbReference type="SUPFAM" id="SSF55874">
    <property type="entry name" value="ATPase domain of HSP90 chaperone/DNA topoisomerase II/histidine kinase"/>
    <property type="match status" value="1"/>
</dbReference>
<dbReference type="InterPro" id="IPR036890">
    <property type="entry name" value="HATPase_C_sf"/>
</dbReference>
<dbReference type="Pfam" id="PF02895">
    <property type="entry name" value="H-kinase_dim"/>
    <property type="match status" value="1"/>
</dbReference>
<keyword evidence="6" id="KW-0902">Two-component regulatory system</keyword>
<dbReference type="Gene3D" id="2.30.30.40">
    <property type="entry name" value="SH3 Domains"/>
    <property type="match status" value="1"/>
</dbReference>
<keyword evidence="5" id="KW-0547">Nucleotide-binding</keyword>
<dbReference type="SMART" id="SM00260">
    <property type="entry name" value="CheW"/>
    <property type="match status" value="1"/>
</dbReference>
<evidence type="ECO:0000256" key="3">
    <source>
        <dbReference type="ARBA" id="ARBA00021495"/>
    </source>
</evidence>
<gene>
    <name evidence="10" type="ORF">EKO24_003790</name>
</gene>
<dbReference type="SUPFAM" id="SSF50341">
    <property type="entry name" value="CheW-like"/>
    <property type="match status" value="1"/>
</dbReference>
<evidence type="ECO:0000256" key="5">
    <source>
        <dbReference type="ARBA" id="ARBA00022840"/>
    </source>
</evidence>
<feature type="domain" description="Histidine kinase" evidence="8">
    <location>
        <begin position="67"/>
        <end position="272"/>
    </location>
</feature>
<evidence type="ECO:0000256" key="6">
    <source>
        <dbReference type="ARBA" id="ARBA00023012"/>
    </source>
</evidence>
<dbReference type="SMART" id="SM00387">
    <property type="entry name" value="HATPase_c"/>
    <property type="match status" value="1"/>
</dbReference>
<dbReference type="InterPro" id="IPR051315">
    <property type="entry name" value="Bact_Chemotaxis_CheA"/>
</dbReference>
<sequence>MRLTNATPSAAAASPEILSANTQAVFLRVQADKVDRLMDLVGELSLGVSEVVHSADLAGLELSAFENSAHRLQMVVREIQDTAAELRQVSVGDVFRRMRRMVRELERQTGKKIELALAGEDTEIDKVVADRLYEPLVHVVRNSADHGLESPDERLAAGKPETGRITLAAAQLGGDIQITVEDDGRGLHREKILARAKERGLIGVNENPEDQNLWKVIFQPGFSTAETVTNLSGRGVGMDVLNATMKDLRGRISVDSKTGQGTRVNLSIPLSLAFLDSLVMRVGQRLYATPVDVVSEVFRPEAAQISTVSADHGAELIKVREDMVPICRLQRFYGEDCQALQPLDSLIIVVFKTSFGPIGLPVDEMYDQQQVVMKPLQGQLSAIRASLGCALLGTGEVAVVLDCEELARGGRT</sequence>
<evidence type="ECO:0000256" key="1">
    <source>
        <dbReference type="ARBA" id="ARBA00000085"/>
    </source>
</evidence>
<dbReference type="SMART" id="SM01231">
    <property type="entry name" value="H-kinase_dim"/>
    <property type="match status" value="1"/>
</dbReference>
<dbReference type="PRINTS" id="PR00344">
    <property type="entry name" value="BCTRLSENSOR"/>
</dbReference>
<dbReference type="PROSITE" id="PS50851">
    <property type="entry name" value="CHEW"/>
    <property type="match status" value="1"/>
</dbReference>
<organism evidence="10 11">
    <name type="scientific">Candidatus Methylobacter oryzae</name>
    <dbReference type="NCBI Taxonomy" id="2497749"/>
    <lineage>
        <taxon>Bacteria</taxon>
        <taxon>Pseudomonadati</taxon>
        <taxon>Pseudomonadota</taxon>
        <taxon>Gammaproteobacteria</taxon>
        <taxon>Methylococcales</taxon>
        <taxon>Methylococcaceae</taxon>
        <taxon>Methylobacter</taxon>
    </lineage>
</organism>
<dbReference type="InterPro" id="IPR002545">
    <property type="entry name" value="CheW-lke_dom"/>
</dbReference>
<name>A0ABY3CEN1_9GAMM</name>
<dbReference type="InterPro" id="IPR005467">
    <property type="entry name" value="His_kinase_dom"/>
</dbReference>
<dbReference type="InterPro" id="IPR003594">
    <property type="entry name" value="HATPase_dom"/>
</dbReference>
<dbReference type="RefSeq" id="WP_127027566.1">
    <property type="nucleotide sequence ID" value="NZ_RYFG02000020.1"/>
</dbReference>
<evidence type="ECO:0000256" key="4">
    <source>
        <dbReference type="ARBA" id="ARBA00022500"/>
    </source>
</evidence>
<keyword evidence="5" id="KW-0067">ATP-binding</keyword>
<feature type="domain" description="CheW-like" evidence="9">
    <location>
        <begin position="274"/>
        <end position="412"/>
    </location>
</feature>
<dbReference type="PANTHER" id="PTHR43395:SF10">
    <property type="entry name" value="CHEMOTAXIS PROTEIN CHEA"/>
    <property type="match status" value="1"/>
</dbReference>
<accession>A0ABY3CEN1</accession>
<comment type="caution">
    <text evidence="10">The sequence shown here is derived from an EMBL/GenBank/DDBJ whole genome shotgun (WGS) entry which is preliminary data.</text>
</comment>
<evidence type="ECO:0000256" key="2">
    <source>
        <dbReference type="ARBA" id="ARBA00012438"/>
    </source>
</evidence>
<evidence type="ECO:0000313" key="10">
    <source>
        <dbReference type="EMBL" id="TRX01414.1"/>
    </source>
</evidence>
<keyword evidence="4" id="KW-0145">Chemotaxis</keyword>
<dbReference type="EMBL" id="RYFG02000020">
    <property type="protein sequence ID" value="TRX01414.1"/>
    <property type="molecule type" value="Genomic_DNA"/>
</dbReference>
<dbReference type="InterPro" id="IPR004105">
    <property type="entry name" value="CheA-like_dim"/>
</dbReference>
<protein>
    <recommendedName>
        <fullName evidence="3">Chemotaxis protein CheA</fullName>
        <ecNumber evidence="2">2.7.13.3</ecNumber>
    </recommendedName>
</protein>
<comment type="function">
    <text evidence="7">Involved in the transmission of sensory signals from the chemoreceptors to the flagellar motors. CheA is autophosphorylated; it can transfer its phosphate group to either CheB or CheY.</text>
</comment>
<dbReference type="EC" id="2.7.13.3" evidence="2"/>
<dbReference type="SUPFAM" id="SSF47384">
    <property type="entry name" value="Homodimeric domain of signal transducing histidine kinase"/>
    <property type="match status" value="1"/>
</dbReference>
<dbReference type="PROSITE" id="PS50109">
    <property type="entry name" value="HIS_KIN"/>
    <property type="match status" value="1"/>
</dbReference>
<proteinExistence type="predicted"/>
<dbReference type="PANTHER" id="PTHR43395">
    <property type="entry name" value="SENSOR HISTIDINE KINASE CHEA"/>
    <property type="match status" value="1"/>
</dbReference>
<comment type="catalytic activity">
    <reaction evidence="1">
        <text>ATP + protein L-histidine = ADP + protein N-phospho-L-histidine.</text>
        <dbReference type="EC" id="2.7.13.3"/>
    </reaction>
</comment>
<reference evidence="10 11" key="1">
    <citation type="journal article" date="2019" name="Antonie Van Leeuwenhoek">
        <title>Description of 'Ca. Methylobacter oryzae' KRF1, a novel species from the environmentally important Methylobacter clade 2.</title>
        <authorList>
            <person name="Khatri K."/>
            <person name="Mohite J.A."/>
            <person name="Pandit P.S."/>
            <person name="Bahulikar R."/>
            <person name="Rahalkar M.C."/>
        </authorList>
    </citation>
    <scope>NUCLEOTIDE SEQUENCE [LARGE SCALE GENOMIC DNA]</scope>
    <source>
        <strain evidence="10 11">KRF1</strain>
    </source>
</reference>
<dbReference type="Pfam" id="PF01584">
    <property type="entry name" value="CheW"/>
    <property type="match status" value="1"/>
</dbReference>
<dbReference type="InterPro" id="IPR004358">
    <property type="entry name" value="Sig_transdc_His_kin-like_C"/>
</dbReference>
<dbReference type="InterPro" id="IPR037006">
    <property type="entry name" value="CheA-like_homodim_sf"/>
</dbReference>
<evidence type="ECO:0000256" key="7">
    <source>
        <dbReference type="ARBA" id="ARBA00035100"/>
    </source>
</evidence>
<dbReference type="InterPro" id="IPR036061">
    <property type="entry name" value="CheW-like_dom_sf"/>
</dbReference>
<evidence type="ECO:0000313" key="11">
    <source>
        <dbReference type="Proteomes" id="UP000733744"/>
    </source>
</evidence>
<keyword evidence="11" id="KW-1185">Reference proteome</keyword>
<dbReference type="Gene3D" id="1.10.287.560">
    <property type="entry name" value="Histidine kinase CheA-like, homodimeric domain"/>
    <property type="match status" value="1"/>
</dbReference>
<dbReference type="Pfam" id="PF02518">
    <property type="entry name" value="HATPase_c"/>
    <property type="match status" value="1"/>
</dbReference>
<dbReference type="InterPro" id="IPR036097">
    <property type="entry name" value="HisK_dim/P_sf"/>
</dbReference>
<dbReference type="Proteomes" id="UP000733744">
    <property type="component" value="Unassembled WGS sequence"/>
</dbReference>
<evidence type="ECO:0000259" key="9">
    <source>
        <dbReference type="PROSITE" id="PS50851"/>
    </source>
</evidence>